<name>A0AAV3PEL5_LITER</name>
<feature type="coiled-coil region" evidence="1">
    <location>
        <begin position="413"/>
        <end position="440"/>
    </location>
</feature>
<sequence length="461" mass="51121">MGEFLFLPGWLLELFSLVLSGYKGADWSTYKVASLDICPRISSMVELRPWDSADRHPFDILRVGVDLEEEVYCATFLACWLHVFVLFVLVYSRWPLSWLMARGVCHIVGSGFVVEPYNPYRFSRHFGYSPTIFGLNSGTREMVDLATGLKFWGACVLSRARQTVTFPGSTSPHSPPVSYKTWLNKLFPSEAPHSTSMKHGKGKHLPTGVRPSTLVFQSSGSSKKKRTSSITVEDRDPKHAKGAWKDTSSSRGSRVASPVRGSLEGITPFVVPNSLVEVSSSISSQEHTELIDTEESLECLAIEVAESSPPALPTLTIAQGAAVILRTRVSSLLSCICTGLEGKSPEMVLKEEESDMKTFEVLTQMGLGNFPDLHDKLQGFFQKAREMGTTSAVTFPGSSSEAFQNLSLLKVNLEDQTSKKQCEVQMIEKLEQESAELETRARDLLVWFESRDLSFPSLISR</sequence>
<feature type="signal peptide" evidence="3">
    <location>
        <begin position="1"/>
        <end position="20"/>
    </location>
</feature>
<dbReference type="AlphaFoldDB" id="A0AAV3PEL5"/>
<evidence type="ECO:0000256" key="3">
    <source>
        <dbReference type="SAM" id="SignalP"/>
    </source>
</evidence>
<organism evidence="4 5">
    <name type="scientific">Lithospermum erythrorhizon</name>
    <name type="common">Purple gromwell</name>
    <name type="synonym">Lithospermum officinale var. erythrorhizon</name>
    <dbReference type="NCBI Taxonomy" id="34254"/>
    <lineage>
        <taxon>Eukaryota</taxon>
        <taxon>Viridiplantae</taxon>
        <taxon>Streptophyta</taxon>
        <taxon>Embryophyta</taxon>
        <taxon>Tracheophyta</taxon>
        <taxon>Spermatophyta</taxon>
        <taxon>Magnoliopsida</taxon>
        <taxon>eudicotyledons</taxon>
        <taxon>Gunneridae</taxon>
        <taxon>Pentapetalae</taxon>
        <taxon>asterids</taxon>
        <taxon>lamiids</taxon>
        <taxon>Boraginales</taxon>
        <taxon>Boraginaceae</taxon>
        <taxon>Boraginoideae</taxon>
        <taxon>Lithospermeae</taxon>
        <taxon>Lithospermum</taxon>
    </lineage>
</organism>
<feature type="region of interest" description="Disordered" evidence="2">
    <location>
        <begin position="192"/>
        <end position="258"/>
    </location>
</feature>
<protein>
    <submittedName>
        <fullName evidence="4">Uncharacterized protein</fullName>
    </submittedName>
</protein>
<gene>
    <name evidence="4" type="ORF">LIER_09114</name>
</gene>
<comment type="caution">
    <text evidence="4">The sequence shown here is derived from an EMBL/GenBank/DDBJ whole genome shotgun (WGS) entry which is preliminary data.</text>
</comment>
<evidence type="ECO:0000313" key="4">
    <source>
        <dbReference type="EMBL" id="GAA0150100.1"/>
    </source>
</evidence>
<feature type="chain" id="PRO_5043696820" evidence="3">
    <location>
        <begin position="21"/>
        <end position="461"/>
    </location>
</feature>
<dbReference type="EMBL" id="BAABME010001528">
    <property type="protein sequence ID" value="GAA0150100.1"/>
    <property type="molecule type" value="Genomic_DNA"/>
</dbReference>
<evidence type="ECO:0000313" key="5">
    <source>
        <dbReference type="Proteomes" id="UP001454036"/>
    </source>
</evidence>
<accession>A0AAV3PEL5</accession>
<evidence type="ECO:0000256" key="1">
    <source>
        <dbReference type="SAM" id="Coils"/>
    </source>
</evidence>
<keyword evidence="5" id="KW-1185">Reference proteome</keyword>
<dbReference type="Proteomes" id="UP001454036">
    <property type="component" value="Unassembled WGS sequence"/>
</dbReference>
<keyword evidence="3" id="KW-0732">Signal</keyword>
<reference evidence="4 5" key="1">
    <citation type="submission" date="2024-01" db="EMBL/GenBank/DDBJ databases">
        <title>The complete chloroplast genome sequence of Lithospermum erythrorhizon: insights into the phylogenetic relationship among Boraginaceae species and the maternal lineages of purple gromwells.</title>
        <authorList>
            <person name="Okada T."/>
            <person name="Watanabe K."/>
        </authorList>
    </citation>
    <scope>NUCLEOTIDE SEQUENCE [LARGE SCALE GENOMIC DNA]</scope>
</reference>
<proteinExistence type="predicted"/>
<evidence type="ECO:0000256" key="2">
    <source>
        <dbReference type="SAM" id="MobiDB-lite"/>
    </source>
</evidence>
<keyword evidence="1" id="KW-0175">Coiled coil</keyword>